<evidence type="ECO:0000313" key="2">
    <source>
        <dbReference type="Proteomes" id="UP001179952"/>
    </source>
</evidence>
<dbReference type="AlphaFoldDB" id="A0AAV8ZWL6"/>
<reference evidence="1" key="2">
    <citation type="submission" date="2023-06" db="EMBL/GenBank/DDBJ databases">
        <authorList>
            <person name="Ma L."/>
            <person name="Liu K.-W."/>
            <person name="Li Z."/>
            <person name="Hsiao Y.-Y."/>
            <person name="Qi Y."/>
            <person name="Fu T."/>
            <person name="Tang G."/>
            <person name="Zhang D."/>
            <person name="Sun W.-H."/>
            <person name="Liu D.-K."/>
            <person name="Li Y."/>
            <person name="Chen G.-Z."/>
            <person name="Liu X.-D."/>
            <person name="Liao X.-Y."/>
            <person name="Jiang Y.-T."/>
            <person name="Yu X."/>
            <person name="Hao Y."/>
            <person name="Huang J."/>
            <person name="Zhao X.-W."/>
            <person name="Ke S."/>
            <person name="Chen Y.-Y."/>
            <person name="Wu W.-L."/>
            <person name="Hsu J.-L."/>
            <person name="Lin Y.-F."/>
            <person name="Huang M.-D."/>
            <person name="Li C.-Y."/>
            <person name="Huang L."/>
            <person name="Wang Z.-W."/>
            <person name="Zhao X."/>
            <person name="Zhong W.-Y."/>
            <person name="Peng D.-H."/>
            <person name="Ahmad S."/>
            <person name="Lan S."/>
            <person name="Zhang J.-S."/>
            <person name="Tsai W.-C."/>
            <person name="Van De Peer Y."/>
            <person name="Liu Z.-J."/>
        </authorList>
    </citation>
    <scope>NUCLEOTIDE SEQUENCE</scope>
    <source>
        <strain evidence="1">SCP</strain>
        <tissue evidence="1">Leaves</tissue>
    </source>
</reference>
<organism evidence="1 2">
    <name type="scientific">Acorus gramineus</name>
    <name type="common">Dwarf sweet flag</name>
    <dbReference type="NCBI Taxonomy" id="55184"/>
    <lineage>
        <taxon>Eukaryota</taxon>
        <taxon>Viridiplantae</taxon>
        <taxon>Streptophyta</taxon>
        <taxon>Embryophyta</taxon>
        <taxon>Tracheophyta</taxon>
        <taxon>Spermatophyta</taxon>
        <taxon>Magnoliopsida</taxon>
        <taxon>Liliopsida</taxon>
        <taxon>Acoraceae</taxon>
        <taxon>Acorus</taxon>
    </lineage>
</organism>
<dbReference type="PANTHER" id="PTHR33116">
    <property type="entry name" value="REVERSE TRANSCRIPTASE ZINC-BINDING DOMAIN-CONTAINING PROTEIN-RELATED-RELATED"/>
    <property type="match status" value="1"/>
</dbReference>
<sequence length="215" mass="24283">MRGVRLILGCFEMLSGLKINLSKSALLAVNVEEEVVDDLSGIMGCVRQSFPNQHLGLPLVVSKIRAVDWRPLTERMEKRLEGWAGKRLSWGGRLTLLQTVMANLPIFYMSLFRIPIGIANRMEMLRRRFLRSGADSGVRKVCLIKWNKVRQPKRLGGLGVRSIVQMNKALLGKWVWKSVADPKAMWVKVFSTIYTTPAGSHFPSIERSSSQLFKG</sequence>
<dbReference type="PANTHER" id="PTHR33116:SF78">
    <property type="entry name" value="OS12G0587133 PROTEIN"/>
    <property type="match status" value="1"/>
</dbReference>
<comment type="caution">
    <text evidence="1">The sequence shown here is derived from an EMBL/GenBank/DDBJ whole genome shotgun (WGS) entry which is preliminary data.</text>
</comment>
<keyword evidence="2" id="KW-1185">Reference proteome</keyword>
<name>A0AAV8ZWL6_ACOGR</name>
<reference evidence="1" key="1">
    <citation type="journal article" date="2023" name="Nat. Commun.">
        <title>Diploid and tetraploid genomes of Acorus and the evolution of monocots.</title>
        <authorList>
            <person name="Ma L."/>
            <person name="Liu K.W."/>
            <person name="Li Z."/>
            <person name="Hsiao Y.Y."/>
            <person name="Qi Y."/>
            <person name="Fu T."/>
            <person name="Tang G.D."/>
            <person name="Zhang D."/>
            <person name="Sun W.H."/>
            <person name="Liu D.K."/>
            <person name="Li Y."/>
            <person name="Chen G.Z."/>
            <person name="Liu X.D."/>
            <person name="Liao X.Y."/>
            <person name="Jiang Y.T."/>
            <person name="Yu X."/>
            <person name="Hao Y."/>
            <person name="Huang J."/>
            <person name="Zhao X.W."/>
            <person name="Ke S."/>
            <person name="Chen Y.Y."/>
            <person name="Wu W.L."/>
            <person name="Hsu J.L."/>
            <person name="Lin Y.F."/>
            <person name="Huang M.D."/>
            <person name="Li C.Y."/>
            <person name="Huang L."/>
            <person name="Wang Z.W."/>
            <person name="Zhao X."/>
            <person name="Zhong W.Y."/>
            <person name="Peng D.H."/>
            <person name="Ahmad S."/>
            <person name="Lan S."/>
            <person name="Zhang J.S."/>
            <person name="Tsai W.C."/>
            <person name="Van de Peer Y."/>
            <person name="Liu Z.J."/>
        </authorList>
    </citation>
    <scope>NUCLEOTIDE SEQUENCE</scope>
    <source>
        <strain evidence="1">SCP</strain>
    </source>
</reference>
<dbReference type="Proteomes" id="UP001179952">
    <property type="component" value="Unassembled WGS sequence"/>
</dbReference>
<protein>
    <submittedName>
        <fullName evidence="1">Uncharacterized protein</fullName>
    </submittedName>
</protein>
<evidence type="ECO:0000313" key="1">
    <source>
        <dbReference type="EMBL" id="KAK1256826.1"/>
    </source>
</evidence>
<gene>
    <name evidence="1" type="ORF">QJS04_geneDACA024624</name>
</gene>
<dbReference type="EMBL" id="JAUJYN010000078">
    <property type="protein sequence ID" value="KAK1256826.1"/>
    <property type="molecule type" value="Genomic_DNA"/>
</dbReference>
<proteinExistence type="predicted"/>
<accession>A0AAV8ZWL6</accession>